<accession>A0A143Z4B6</accession>
<gene>
    <name evidence="6" type="ORF">SAMN05216375_12156</name>
    <name evidence="5" type="ORF">TR210_1955</name>
</gene>
<dbReference type="EC" id="6.2.1.22" evidence="3"/>
<evidence type="ECO:0000256" key="1">
    <source>
        <dbReference type="ARBA" id="ARBA00022741"/>
    </source>
</evidence>
<evidence type="ECO:0000256" key="2">
    <source>
        <dbReference type="ARBA" id="ARBA00022840"/>
    </source>
</evidence>
<dbReference type="PROSITE" id="PS51186">
    <property type="entry name" value="GNAT"/>
    <property type="match status" value="1"/>
</dbReference>
<evidence type="ECO:0000256" key="3">
    <source>
        <dbReference type="PIRNR" id="PIRNR005751"/>
    </source>
</evidence>
<dbReference type="PIRSF" id="PIRSF005751">
    <property type="entry name" value="Acet_citr_lig"/>
    <property type="match status" value="1"/>
</dbReference>
<dbReference type="NCBIfam" id="TIGR00125">
    <property type="entry name" value="cyt_tran_rel"/>
    <property type="match status" value="1"/>
</dbReference>
<keyword evidence="3 6" id="KW-0436">Ligase</keyword>
<dbReference type="PANTHER" id="PTHR40599:SF1">
    <property type="entry name" value="[CITRATE [PRO-3S]-LYASE] LIGASE"/>
    <property type="match status" value="1"/>
</dbReference>
<sequence length="348" mass="38844">MSDYSISRIFPKDSAGNKKVDLLLESEGIARDKNLDYTCGMYDEKMNIIATGSCFGNTLRCLAVSKDHQGEGLLNEIITHLINVQFERGNIHLFVYTKTDTAKFFGDLGFYEIARVEDQVVFMENRRTGFADYLDNLAADKIDAPKTAAIVVNANPFTLGHQYLIEKAAAENDALHIFIVSEDASLVPFDVRKKLVMAGTAHLQNVRYHDSGPYIISSATFPSYFLKDDVSVIKGQAMIDLAIFEKIAAKLGINHRYVGEEPTSQVTNLYNEIMQKELPKSGIACTVVPRKESGGRAISASTVRKAIQDGDFAKFKNLVPQTTYDFFMSEEAKPVIERIKKAENVIHY</sequence>
<dbReference type="InterPro" id="IPR014729">
    <property type="entry name" value="Rossmann-like_a/b/a_fold"/>
</dbReference>
<dbReference type="SUPFAM" id="SSF52374">
    <property type="entry name" value="Nucleotidylyl transferase"/>
    <property type="match status" value="1"/>
</dbReference>
<dbReference type="EMBL" id="FJNB01000014">
    <property type="protein sequence ID" value="CZR02926.1"/>
    <property type="molecule type" value="Genomic_DNA"/>
</dbReference>
<dbReference type="InterPro" id="IPR000182">
    <property type="entry name" value="GNAT_dom"/>
</dbReference>
<keyword evidence="8" id="KW-1185">Reference proteome</keyword>
<dbReference type="OrthoDB" id="9779753at2"/>
<protein>
    <recommendedName>
        <fullName evidence="3">[Citrate [pro-3S]-lyase] ligase</fullName>
        <ecNumber evidence="3">6.2.1.22</ecNumber>
    </recommendedName>
</protein>
<dbReference type="PANTHER" id="PTHR40599">
    <property type="entry name" value="[CITRATE [PRO-3S]-LYASE] LIGASE"/>
    <property type="match status" value="1"/>
</dbReference>
<dbReference type="InterPro" id="IPR016181">
    <property type="entry name" value="Acyl_CoA_acyltransferase"/>
</dbReference>
<keyword evidence="5" id="KW-0808">Transferase</keyword>
<dbReference type="InterPro" id="IPR004821">
    <property type="entry name" value="Cyt_trans-like"/>
</dbReference>
<evidence type="ECO:0000313" key="6">
    <source>
        <dbReference type="EMBL" id="SEJ67511.1"/>
    </source>
</evidence>
<dbReference type="SMART" id="SM00764">
    <property type="entry name" value="Citrate_ly_lig"/>
    <property type="match status" value="1"/>
</dbReference>
<evidence type="ECO:0000313" key="7">
    <source>
        <dbReference type="Proteomes" id="UP000076878"/>
    </source>
</evidence>
<dbReference type="Proteomes" id="UP000199280">
    <property type="component" value="Unassembled WGS sequence"/>
</dbReference>
<dbReference type="SUPFAM" id="SSF55729">
    <property type="entry name" value="Acyl-CoA N-acyltransferases (Nat)"/>
    <property type="match status" value="1"/>
</dbReference>
<evidence type="ECO:0000313" key="8">
    <source>
        <dbReference type="Proteomes" id="UP000199280"/>
    </source>
</evidence>
<dbReference type="AlphaFoldDB" id="A0A143Z4B6"/>
<dbReference type="GO" id="GO:0005524">
    <property type="term" value="F:ATP binding"/>
    <property type="evidence" value="ECO:0007669"/>
    <property type="project" value="UniProtKB-UniRule"/>
</dbReference>
<dbReference type="Gene3D" id="3.40.50.620">
    <property type="entry name" value="HUPs"/>
    <property type="match status" value="1"/>
</dbReference>
<dbReference type="STRING" id="640938.TR210_1955"/>
<proteinExistence type="predicted"/>
<dbReference type="EMBL" id="FNYT01000021">
    <property type="protein sequence ID" value="SEJ67511.1"/>
    <property type="molecule type" value="Genomic_DNA"/>
</dbReference>
<evidence type="ECO:0000259" key="4">
    <source>
        <dbReference type="PROSITE" id="PS51186"/>
    </source>
</evidence>
<dbReference type="GO" id="GO:0008771">
    <property type="term" value="F:[citrate (pro-3S)-lyase] ligase activity"/>
    <property type="evidence" value="ECO:0007669"/>
    <property type="project" value="UniProtKB-EC"/>
</dbReference>
<dbReference type="Proteomes" id="UP000076878">
    <property type="component" value="Unassembled WGS sequence"/>
</dbReference>
<dbReference type="NCBIfam" id="TIGR00124">
    <property type="entry name" value="cit_ly_ligase"/>
    <property type="match status" value="1"/>
</dbReference>
<dbReference type="InterPro" id="IPR013166">
    <property type="entry name" value="Citrate_lyase_ligase_C"/>
</dbReference>
<dbReference type="Pfam" id="PF08218">
    <property type="entry name" value="Citrate_ly_lig"/>
    <property type="match status" value="1"/>
</dbReference>
<keyword evidence="1 3" id="KW-0547">Nucleotide-binding</keyword>
<evidence type="ECO:0000313" key="5">
    <source>
        <dbReference type="EMBL" id="CZR02926.1"/>
    </source>
</evidence>
<dbReference type="CDD" id="cd02169">
    <property type="entry name" value="Citrate_lyase_ligase"/>
    <property type="match status" value="1"/>
</dbReference>
<reference evidence="5 7" key="1">
    <citation type="submission" date="2016-02" db="EMBL/GenBank/DDBJ databases">
        <authorList>
            <person name="Wen L."/>
            <person name="He K."/>
            <person name="Yang H."/>
        </authorList>
    </citation>
    <scope>NUCLEOTIDE SEQUENCE [LARGE SCALE GENOMIC DNA]</scope>
    <source>
        <strain evidence="5">Trichococcus_R210</strain>
    </source>
</reference>
<comment type="catalytic activity">
    <reaction evidence="3">
        <text>holo-[citrate lyase ACP] + acetate + ATP = acetyl-[citrate lyase ACP] + AMP + diphosphate</text>
        <dbReference type="Rhea" id="RHEA:23788"/>
        <dbReference type="Rhea" id="RHEA-COMP:10158"/>
        <dbReference type="Rhea" id="RHEA-COMP:13710"/>
        <dbReference type="ChEBI" id="CHEBI:30089"/>
        <dbReference type="ChEBI" id="CHEBI:30616"/>
        <dbReference type="ChEBI" id="CHEBI:33019"/>
        <dbReference type="ChEBI" id="CHEBI:82683"/>
        <dbReference type="ChEBI" id="CHEBI:137976"/>
        <dbReference type="ChEBI" id="CHEBI:456215"/>
        <dbReference type="EC" id="6.2.1.22"/>
    </reaction>
</comment>
<dbReference type="Gene3D" id="3.40.630.30">
    <property type="match status" value="1"/>
</dbReference>
<keyword evidence="5" id="KW-0012">Acyltransferase</keyword>
<reference evidence="6 8" key="2">
    <citation type="submission" date="2016-10" db="EMBL/GenBank/DDBJ databases">
        <authorList>
            <person name="Varghese N."/>
            <person name="Submissions S."/>
        </authorList>
    </citation>
    <scope>NUCLEOTIDE SEQUENCE [LARGE SCALE GENOMIC DNA]</scope>
    <source>
        <strain evidence="6 8">DSM 22150</strain>
    </source>
</reference>
<name>A0A143Z4B6_9LACT</name>
<comment type="function">
    <text evidence="3">Acetylation of prosthetic group (2-(5''-phosphoribosyl)-3'-dephosphocoenzyme-A) of the gamma subunit of citrate lyase.</text>
</comment>
<dbReference type="RefSeq" id="WP_068623329.1">
    <property type="nucleotide sequence ID" value="NZ_FJNB01000014.1"/>
</dbReference>
<dbReference type="InterPro" id="IPR005216">
    <property type="entry name" value="Citrate_lyase_ligase"/>
</dbReference>
<dbReference type="GO" id="GO:0016747">
    <property type="term" value="F:acyltransferase activity, transferring groups other than amino-acyl groups"/>
    <property type="evidence" value="ECO:0007669"/>
    <property type="project" value="InterPro"/>
</dbReference>
<feature type="domain" description="N-acetyltransferase" evidence="4">
    <location>
        <begin position="1"/>
        <end position="128"/>
    </location>
</feature>
<keyword evidence="2 3" id="KW-0067">ATP-binding</keyword>
<organism evidence="5 7">
    <name type="scientific">Trichococcus ilyis</name>
    <dbReference type="NCBI Taxonomy" id="640938"/>
    <lineage>
        <taxon>Bacteria</taxon>
        <taxon>Bacillati</taxon>
        <taxon>Bacillota</taxon>
        <taxon>Bacilli</taxon>
        <taxon>Lactobacillales</taxon>
        <taxon>Carnobacteriaceae</taxon>
        <taxon>Trichococcus</taxon>
    </lineage>
</organism>